<organism evidence="2 3">
    <name type="scientific">Infirmifilum lucidum</name>
    <dbReference type="NCBI Taxonomy" id="2776706"/>
    <lineage>
        <taxon>Archaea</taxon>
        <taxon>Thermoproteota</taxon>
        <taxon>Thermoprotei</taxon>
        <taxon>Thermofilales</taxon>
        <taxon>Thermofilaceae</taxon>
        <taxon>Infirmifilum</taxon>
    </lineage>
</organism>
<dbReference type="InParanoid" id="A0A7L9FID5"/>
<name>A0A7L9FID5_9CREN</name>
<keyword evidence="1" id="KW-0812">Transmembrane</keyword>
<dbReference type="SUPFAM" id="SSF49452">
    <property type="entry name" value="Starch-binding domain-like"/>
    <property type="match status" value="1"/>
</dbReference>
<evidence type="ECO:0000313" key="2">
    <source>
        <dbReference type="EMBL" id="QOJ79598.1"/>
    </source>
</evidence>
<dbReference type="GeneID" id="59148996"/>
<evidence type="ECO:0000256" key="1">
    <source>
        <dbReference type="SAM" id="Phobius"/>
    </source>
</evidence>
<dbReference type="InterPro" id="IPR013784">
    <property type="entry name" value="Carb-bd-like_fold"/>
</dbReference>
<keyword evidence="2" id="KW-0121">Carboxypeptidase</keyword>
<keyword evidence="1" id="KW-1133">Transmembrane helix</keyword>
<accession>A0A7L9FID5</accession>
<dbReference type="Proteomes" id="UP000594121">
    <property type="component" value="Chromosome"/>
</dbReference>
<dbReference type="GO" id="GO:0030246">
    <property type="term" value="F:carbohydrate binding"/>
    <property type="evidence" value="ECO:0007669"/>
    <property type="project" value="InterPro"/>
</dbReference>
<keyword evidence="2" id="KW-0378">Hydrolase</keyword>
<proteinExistence type="predicted"/>
<keyword evidence="1" id="KW-0472">Membrane</keyword>
<sequence>MSNKYLLGVLALAILALALAYTAQAVPVNPNTQYEKLQTPWGTPFANQNVIIVIFNETGNCLIAYAQGTTDANGKILLKITSPTPLDTGQTGKFNISVFWLAYGKTFLVNTTRYTSTTVGNLFNQTIKLTYLWNFSFQALTNIAGQDVPLYYKDPESGREDKAYFEVRLDPNGPIVFSDYGDSGGKTAKTFLVGAIQVDIKPTLAPNCYHIESYWNTTFYKDIYWMLTGGPTPLKVKVGSETLNFSITDFNLASNGSATGAKLVITENVPGKPSTTVTLNLPGEQETIGDKAYTFLAIVTVNDFCNNRLTGWEWPPISVEFVSPSLGKLRVGKVDPTNGTAPEEGYKYQGRMYFWLPNTTLFYNEKQTLNIEINGIQVFTWAINTTKLANETLTIGGTKYKVINATKIAPQVWNFTVRVSVVKVQAVVKDSGVTAVQPLEGAMVVLQAPGYDPINTYTDGAGYIRFPPFTIAAGGSTQGGTPVITRTGSSPGYLPVPFTFATTGKLYTYTVKIYYALPGTEVFVDVTPDNNKMDLNLTKYITTCGVQSFTFIAKVYNVNIKAIDLCNRPITSVDDPNATLILTYTPPADTPVTFSVGLGKDGYVFLGKVPGGNFTVKLAFKGVLMDPISGPTPLTVTGNIVNASAATYTFPVGDIKLKVVQWDDKSPLVNISVYLDFYKGALRTYHMEGVSDCNGLVTFEKIPLKVDPAINSIIVTLKTRLDTPYIRKPKDVGLVVGKWDLTKVIAGQAPACVLGPLEVPAWIFSFTLEAVDHNGNVLTELPTSNGTAPVIVALNDTYTATEHNVTLVCITGPGCLCWPNIEVTYKIFNATGNPGTPWGNGMSKAVFRFTGTQWDNSKYPHLFIAGAKYSFIVWYSGVVVYNYNFTLPAPSEPLDYSKVISSQVILFNETTGEQTLVETDKLDYTWILDAQGRTEHPIVRFYGAPFGAGRYSIRLQLVTWVVNLDVYTVSKLGAGLVPGLNLTLGRWDALNWSTLLAGGYDTIVKPTGLTWGVLAWSAVDGNGDGVISIPVAIWMPNHKVAGTWVKFGTGIGGLVVLAGKKYGTPNVPDTPLSFTNLFTFYGYVVGPYNITLDSFTPSSWEASPAWYKFYGGKWVGPFRGSNVDYMLGNGWNVTYWSGAAKVVYTTAMEGFCVQVFGKDIRDRTVALANQPVTAVAVGTTGATSTLSTVYTDSDGKAGFYPSKGATVATPVGSLPVFTGNLAFLGISGLRYTLSTQLNFDDVLKPYGLRTTDVMDPDTLTSTVAFTLANNMPGGACVPLVWDAIKVTVFDWSGKPLQNAMVAAVLRSPRAKAIPSVIGFTDANGNVVLLVPPAGTPPDTHTQKYQLLVYWRDSYLLRAAGKIPKEIVIFDTYTDYDRPRDYAPGEGTTLETFVYVAKLVLRNAQGGALSPAILDKITVTVTWPDSVVTQDKPATDGSVILRLAKDIVKSWPFDPSSKYSPETPADHGQAPHGAYQVSVDLAGVGTVAKQSIKIEKGRFETSLQVFEVRLDIYDVKLTFTTPFGTSMASATVTITTPDGRKITDALDSTGSITVREVPPGKISFSVDSWKGIPVAYTGSVDRQPAVGITVPKIGKLTVKVLGARGQGIEGATVAVEKVGTFTTDASGVVTMEIPEGTYAITAGKGGRTASATATVTGGKEAVVELKLDIFLTIAGWEMSSSEFLGLILLLVLLVLVIFIIAHEYSVYRRRRLAKVIAPAEAGTQVR</sequence>
<protein>
    <submittedName>
        <fullName evidence="2">Carboxypeptidase regulatory-like domain-containing protein</fullName>
    </submittedName>
</protein>
<dbReference type="RefSeq" id="WP_192819570.1">
    <property type="nucleotide sequence ID" value="NZ_CP062310.1"/>
</dbReference>
<evidence type="ECO:0000313" key="3">
    <source>
        <dbReference type="Proteomes" id="UP000594121"/>
    </source>
</evidence>
<keyword evidence="3" id="KW-1185">Reference proteome</keyword>
<reference evidence="2 3" key="1">
    <citation type="submission" date="2020-10" db="EMBL/GenBank/DDBJ databases">
        <title>Thermofilum lucidum 3507LT sp. nov. a novel member of Thermofilaceae family isolated from Chile hot spring, and proposal of description order Thermofilales.</title>
        <authorList>
            <person name="Zayulina K.S."/>
            <person name="Elcheninov A.G."/>
            <person name="Toshchakov S.V."/>
            <person name="Kublanov I.V."/>
        </authorList>
    </citation>
    <scope>NUCLEOTIDE SEQUENCE [LARGE SCALE GENOMIC DNA]</scope>
    <source>
        <strain evidence="2 3">3507LT</strain>
    </source>
</reference>
<keyword evidence="2" id="KW-0645">Protease</keyword>
<gene>
    <name evidence="2" type="ORF">IG193_03830</name>
</gene>
<dbReference type="KEGG" id="thel:IG193_03830"/>
<dbReference type="GO" id="GO:0004180">
    <property type="term" value="F:carboxypeptidase activity"/>
    <property type="evidence" value="ECO:0007669"/>
    <property type="project" value="UniProtKB-KW"/>
</dbReference>
<dbReference type="EMBL" id="CP062310">
    <property type="protein sequence ID" value="QOJ79598.1"/>
    <property type="molecule type" value="Genomic_DNA"/>
</dbReference>
<feature type="transmembrane region" description="Helical" evidence="1">
    <location>
        <begin position="1682"/>
        <end position="1700"/>
    </location>
</feature>
<dbReference type="Gene3D" id="2.60.40.1120">
    <property type="entry name" value="Carboxypeptidase-like, regulatory domain"/>
    <property type="match status" value="1"/>
</dbReference>